<proteinExistence type="predicted"/>
<dbReference type="Proteomes" id="UP001063166">
    <property type="component" value="Unassembled WGS sequence"/>
</dbReference>
<evidence type="ECO:0000313" key="3">
    <source>
        <dbReference type="EMBL" id="GLB44739.1"/>
    </source>
</evidence>
<keyword evidence="2" id="KW-0732">Signal</keyword>
<feature type="signal peptide" evidence="2">
    <location>
        <begin position="1"/>
        <end position="23"/>
    </location>
</feature>
<feature type="chain" id="PRO_5040242306" evidence="2">
    <location>
        <begin position="24"/>
        <end position="343"/>
    </location>
</feature>
<protein>
    <submittedName>
        <fullName evidence="3">Expressed protein</fullName>
    </submittedName>
</protein>
<dbReference type="AlphaFoldDB" id="A0A9P3UR65"/>
<gene>
    <name evidence="3" type="ORF">LshimejAT787_1800760</name>
</gene>
<keyword evidence="4" id="KW-1185">Reference proteome</keyword>
<evidence type="ECO:0000256" key="2">
    <source>
        <dbReference type="SAM" id="SignalP"/>
    </source>
</evidence>
<evidence type="ECO:0000256" key="1">
    <source>
        <dbReference type="SAM" id="MobiDB-lite"/>
    </source>
</evidence>
<dbReference type="SUPFAM" id="SSF55486">
    <property type="entry name" value="Metalloproteases ('zincins'), catalytic domain"/>
    <property type="match status" value="1"/>
</dbReference>
<reference evidence="3" key="1">
    <citation type="submission" date="2022-07" db="EMBL/GenBank/DDBJ databases">
        <title>The genome of Lyophyllum shimeji provides insight into the initial evolution of ectomycorrhizal fungal genome.</title>
        <authorList>
            <person name="Kobayashi Y."/>
            <person name="Shibata T."/>
            <person name="Hirakawa H."/>
            <person name="Shigenobu S."/>
            <person name="Nishiyama T."/>
            <person name="Yamada A."/>
            <person name="Hasebe M."/>
            <person name="Kawaguchi M."/>
        </authorList>
    </citation>
    <scope>NUCLEOTIDE SEQUENCE</scope>
    <source>
        <strain evidence="3">AT787</strain>
    </source>
</reference>
<dbReference type="OrthoDB" id="2142213at2759"/>
<comment type="caution">
    <text evidence="3">The sequence shown here is derived from an EMBL/GenBank/DDBJ whole genome shotgun (WGS) entry which is preliminary data.</text>
</comment>
<dbReference type="EMBL" id="BRPK01000018">
    <property type="protein sequence ID" value="GLB44739.1"/>
    <property type="molecule type" value="Genomic_DNA"/>
</dbReference>
<feature type="region of interest" description="Disordered" evidence="1">
    <location>
        <begin position="288"/>
        <end position="315"/>
    </location>
</feature>
<evidence type="ECO:0000313" key="4">
    <source>
        <dbReference type="Proteomes" id="UP001063166"/>
    </source>
</evidence>
<sequence length="343" mass="37080">MAFLQKLVFLLTLLSCLVGLGSAAPLRARPRDPPPPAITPVPLRLTAQQDSFNFDLSTTLVLPTSTMQPLQTVPPHCAMYNSLQSECPTSFEAVNVTYDDCGDAWTVCRCSTANMTMDTAVERLGRIPVGLRRYVATVVVAPDTQTHAYTLTSGDIHMFGDTQVDSWVHEAGHAYDWATGSPLSGTPEWQKAIDSDTCVPDTYSATSAGEDFAQMTVMKVYSLIHENSLPEGWSLDCMSHQMDYMNGLPVFNKAELFGNTCAIAGSDPSSRHSTPPPVTPTRVQPDFPAQVQPNSPLKSGLAAVEDKGEKTPTNKDSAALSTYITDVKSVLFAGGAVLGWLMW</sequence>
<accession>A0A9P3UR65</accession>
<name>A0A9P3UR65_LYOSH</name>
<organism evidence="3 4">
    <name type="scientific">Lyophyllum shimeji</name>
    <name type="common">Hon-shimeji</name>
    <name type="synonym">Tricholoma shimeji</name>
    <dbReference type="NCBI Taxonomy" id="47721"/>
    <lineage>
        <taxon>Eukaryota</taxon>
        <taxon>Fungi</taxon>
        <taxon>Dikarya</taxon>
        <taxon>Basidiomycota</taxon>
        <taxon>Agaricomycotina</taxon>
        <taxon>Agaricomycetes</taxon>
        <taxon>Agaricomycetidae</taxon>
        <taxon>Agaricales</taxon>
        <taxon>Tricholomatineae</taxon>
        <taxon>Lyophyllaceae</taxon>
        <taxon>Lyophyllum</taxon>
    </lineage>
</organism>
<feature type="compositionally biased region" description="Basic and acidic residues" evidence="1">
    <location>
        <begin position="304"/>
        <end position="313"/>
    </location>
</feature>